<evidence type="ECO:0000313" key="2">
    <source>
        <dbReference type="EMBL" id="CAG7825896.1"/>
    </source>
</evidence>
<dbReference type="EMBL" id="CAJVCH010537819">
    <property type="protein sequence ID" value="CAG7825896.1"/>
    <property type="molecule type" value="Genomic_DNA"/>
</dbReference>
<organism evidence="2 3">
    <name type="scientific">Allacma fusca</name>
    <dbReference type="NCBI Taxonomy" id="39272"/>
    <lineage>
        <taxon>Eukaryota</taxon>
        <taxon>Metazoa</taxon>
        <taxon>Ecdysozoa</taxon>
        <taxon>Arthropoda</taxon>
        <taxon>Hexapoda</taxon>
        <taxon>Collembola</taxon>
        <taxon>Symphypleona</taxon>
        <taxon>Sminthuridae</taxon>
        <taxon>Allacma</taxon>
    </lineage>
</organism>
<name>A0A8J2PSE7_9HEXA</name>
<keyword evidence="3" id="KW-1185">Reference proteome</keyword>
<protein>
    <submittedName>
        <fullName evidence="2">Uncharacterized protein</fullName>
    </submittedName>
</protein>
<evidence type="ECO:0000256" key="1">
    <source>
        <dbReference type="SAM" id="MobiDB-lite"/>
    </source>
</evidence>
<proteinExistence type="predicted"/>
<feature type="region of interest" description="Disordered" evidence="1">
    <location>
        <begin position="1"/>
        <end position="26"/>
    </location>
</feature>
<dbReference type="AlphaFoldDB" id="A0A8J2PSE7"/>
<dbReference type="Proteomes" id="UP000708208">
    <property type="component" value="Unassembled WGS sequence"/>
</dbReference>
<sequence length="80" mass="8516">MVDIKSRKDARVASSSAPAQESIPAPLTKFLESGDAVFHESEVSAHAGSSRRPSRLSSIPVFIPSEAKPIVQHTRTGDTS</sequence>
<evidence type="ECO:0000313" key="3">
    <source>
        <dbReference type="Proteomes" id="UP000708208"/>
    </source>
</evidence>
<feature type="compositionally biased region" description="Basic and acidic residues" evidence="1">
    <location>
        <begin position="1"/>
        <end position="11"/>
    </location>
</feature>
<gene>
    <name evidence="2" type="ORF">AFUS01_LOCUS35978</name>
</gene>
<reference evidence="2" key="1">
    <citation type="submission" date="2021-06" db="EMBL/GenBank/DDBJ databases">
        <authorList>
            <person name="Hodson N. C."/>
            <person name="Mongue J. A."/>
            <person name="Jaron S. K."/>
        </authorList>
    </citation>
    <scope>NUCLEOTIDE SEQUENCE</scope>
</reference>
<comment type="caution">
    <text evidence="2">The sequence shown here is derived from an EMBL/GenBank/DDBJ whole genome shotgun (WGS) entry which is preliminary data.</text>
</comment>
<accession>A0A8J2PSE7</accession>